<dbReference type="EMBL" id="PSZM01000040">
    <property type="protein sequence ID" value="PQL91510.1"/>
    <property type="molecule type" value="Genomic_DNA"/>
</dbReference>
<proteinExistence type="predicted"/>
<accession>A0A2S8AAA8</accession>
<comment type="caution">
    <text evidence="1">The sequence shown here is derived from an EMBL/GenBank/DDBJ whole genome shotgun (WGS) entry which is preliminary data.</text>
</comment>
<dbReference type="AlphaFoldDB" id="A0A2S8AAA8"/>
<sequence>MEVETNYNYQVLVNDFPVNANFDYKLKGSMTFNINNSILQSGKQKLEIRIYPESINEVTQKEFLGSKGYFKLQITQTAWRKDGGGQEEPKIILEYELPKENKQTGNTIDYAKLKSFTDSLSFEGKVPYILQGWTNGEVFKKEDFLQLKAQVAAFYQDMINAYQKKEWDYIRTQYLQSDKEVYQAEYFPNNIIEEYQKGLENNKIDRKFFPLENYKLGIYGNGRILCLETISGKNKGNSAFGYTYENEEERGIMYLDLYLYRPKGSSRFQIIR</sequence>
<reference evidence="1 2" key="1">
    <citation type="submission" date="2018-02" db="EMBL/GenBank/DDBJ databases">
        <title>Genome sequences of Apibacter spp., gut symbionts of Asian honey bees.</title>
        <authorList>
            <person name="Kwong W.K."/>
            <person name="Steele M.I."/>
            <person name="Moran N.A."/>
        </authorList>
    </citation>
    <scope>NUCLEOTIDE SEQUENCE [LARGE SCALE GENOMIC DNA]</scope>
    <source>
        <strain evidence="2">wkB301</strain>
    </source>
</reference>
<name>A0A2S8AAA8_9FLAO</name>
<gene>
    <name evidence="1" type="ORF">C4S77_06775</name>
</gene>
<evidence type="ECO:0000313" key="1">
    <source>
        <dbReference type="EMBL" id="PQL91510.1"/>
    </source>
</evidence>
<evidence type="ECO:0000313" key="2">
    <source>
        <dbReference type="Proteomes" id="UP000238042"/>
    </source>
</evidence>
<dbReference type="Proteomes" id="UP000238042">
    <property type="component" value="Unassembled WGS sequence"/>
</dbReference>
<protein>
    <submittedName>
        <fullName evidence="1">Uncharacterized protein</fullName>
    </submittedName>
</protein>
<organism evidence="1 2">
    <name type="scientific">Apibacter adventoris</name>
    <dbReference type="NCBI Taxonomy" id="1679466"/>
    <lineage>
        <taxon>Bacteria</taxon>
        <taxon>Pseudomonadati</taxon>
        <taxon>Bacteroidota</taxon>
        <taxon>Flavobacteriia</taxon>
        <taxon>Flavobacteriales</taxon>
        <taxon>Weeksellaceae</taxon>
        <taxon>Apibacter</taxon>
    </lineage>
</organism>
<keyword evidence="2" id="KW-1185">Reference proteome</keyword>